<name>A0A811U8C0_CERCA</name>
<evidence type="ECO:0000313" key="1">
    <source>
        <dbReference type="EMBL" id="CAD6993555.1"/>
    </source>
</evidence>
<accession>A0A811U8C0</accession>
<protein>
    <submittedName>
        <fullName evidence="1">(Mediterranean fruit fly) hypothetical protein</fullName>
    </submittedName>
</protein>
<evidence type="ECO:0000313" key="2">
    <source>
        <dbReference type="Proteomes" id="UP000606786"/>
    </source>
</evidence>
<reference evidence="1" key="1">
    <citation type="submission" date="2020-11" db="EMBL/GenBank/DDBJ databases">
        <authorList>
            <person name="Whitehead M."/>
        </authorList>
    </citation>
    <scope>NUCLEOTIDE SEQUENCE</scope>
    <source>
        <strain evidence="1">EGII</strain>
    </source>
</reference>
<sequence length="64" mass="7297">MLFTLISSMYTLQLNAMDVIMSLTQLCSYVGMLAPSNADDWSVTLLYATQQTSKRSIYQYFNDV</sequence>
<organism evidence="1 2">
    <name type="scientific">Ceratitis capitata</name>
    <name type="common">Mediterranean fruit fly</name>
    <name type="synonym">Tephritis capitata</name>
    <dbReference type="NCBI Taxonomy" id="7213"/>
    <lineage>
        <taxon>Eukaryota</taxon>
        <taxon>Metazoa</taxon>
        <taxon>Ecdysozoa</taxon>
        <taxon>Arthropoda</taxon>
        <taxon>Hexapoda</taxon>
        <taxon>Insecta</taxon>
        <taxon>Pterygota</taxon>
        <taxon>Neoptera</taxon>
        <taxon>Endopterygota</taxon>
        <taxon>Diptera</taxon>
        <taxon>Brachycera</taxon>
        <taxon>Muscomorpha</taxon>
        <taxon>Tephritoidea</taxon>
        <taxon>Tephritidae</taxon>
        <taxon>Ceratitis</taxon>
        <taxon>Ceratitis</taxon>
    </lineage>
</organism>
<proteinExistence type="predicted"/>
<gene>
    <name evidence="1" type="ORF">CCAP1982_LOCUS2368</name>
</gene>
<comment type="caution">
    <text evidence="1">The sequence shown here is derived from an EMBL/GenBank/DDBJ whole genome shotgun (WGS) entry which is preliminary data.</text>
</comment>
<dbReference type="AlphaFoldDB" id="A0A811U8C0"/>
<dbReference type="Proteomes" id="UP000606786">
    <property type="component" value="Unassembled WGS sequence"/>
</dbReference>
<dbReference type="EMBL" id="CAJHJT010000001">
    <property type="protein sequence ID" value="CAD6993555.1"/>
    <property type="molecule type" value="Genomic_DNA"/>
</dbReference>
<keyword evidence="2" id="KW-1185">Reference proteome</keyword>